<feature type="domain" description="Zn(2)-C6 fungal-type" evidence="4">
    <location>
        <begin position="36"/>
        <end position="66"/>
    </location>
</feature>
<dbReference type="CDD" id="cd00067">
    <property type="entry name" value="GAL4"/>
    <property type="match status" value="1"/>
</dbReference>
<feature type="region of interest" description="Disordered" evidence="3">
    <location>
        <begin position="1"/>
        <end position="28"/>
    </location>
</feature>
<sequence length="717" mass="77576">MEGESQAGSGSPASSPQASGPSTLSRTQRGAIAAQACDTCRSRKQKCDEQRPKCGTCVKFKLDCRYREPQPTKKDKTLVEILERIKSLEGKIDNLTAQGLSTAFHSSISGDAFVQTPAPIGSIGGSIASVSSSAFVPAPPSDAVLSPGNVAHYNYVSSAQAMLGWPAVQELLKDILPSVPGRDQSSLTGQDGISILQGAGPPLPLAATGSRRRSRAASSLESPSSAGSPSSTQVLNSLTWESVQVLAKAFFDTFNLLHPIVDRQAFISTTLPAILTNGLIFDDSIQSTLTYLIFALGEVAIDAYSRPGGVKARVTAKHPGLVFFNEARRRMGFSLTECSLENVQVFALAGIYYETCFCHMDFWRMTISASSACQALLSRKDSNPEELTSARGDIVKRAFWYCSVMETYFNLELGMPLTGLDKYEALVRVPDFGGPISQEDYISHFQEHFASQIVLRRLSADFNNILSNVSGSPASSISSSLSPAPAIPGAIKPLAMQLDQWRETLLPMHLRWVEPDPGLFPSTSQGIYGATVYPTTTPVTAPSTAPSSAMPPITSVGFTADLSSQPVAYPYAMDIQIALLRTRYYTTKLLLYRPFIYKALHHPDQMTKEDADGVATCLNACLKWPITMSPACTRKFLIPCLFFWTQNILGALVILHLSEQVPILARIKASGICGAGFEADARETVRLGLEWIGDLKEVDPQAEWAWSIAKGIFGLND</sequence>
<dbReference type="GO" id="GO:0006351">
    <property type="term" value="P:DNA-templated transcription"/>
    <property type="evidence" value="ECO:0007669"/>
    <property type="project" value="InterPro"/>
</dbReference>
<dbReference type="InterPro" id="IPR036864">
    <property type="entry name" value="Zn2-C6_fun-type_DNA-bd_sf"/>
</dbReference>
<dbReference type="Pfam" id="PF04082">
    <property type="entry name" value="Fungal_trans"/>
    <property type="match status" value="1"/>
</dbReference>
<dbReference type="InterPro" id="IPR053181">
    <property type="entry name" value="EcdB-like_regulator"/>
</dbReference>
<dbReference type="GO" id="GO:0003677">
    <property type="term" value="F:DNA binding"/>
    <property type="evidence" value="ECO:0007669"/>
    <property type="project" value="InterPro"/>
</dbReference>
<feature type="compositionally biased region" description="Low complexity" evidence="3">
    <location>
        <begin position="1"/>
        <end position="22"/>
    </location>
</feature>
<protein>
    <recommendedName>
        <fullName evidence="4">Zn(2)-C6 fungal-type domain-containing protein</fullName>
    </recommendedName>
</protein>
<dbReference type="PROSITE" id="PS50048">
    <property type="entry name" value="ZN2_CY6_FUNGAL_2"/>
    <property type="match status" value="1"/>
</dbReference>
<evidence type="ECO:0000259" key="4">
    <source>
        <dbReference type="PROSITE" id="PS50048"/>
    </source>
</evidence>
<evidence type="ECO:0000313" key="6">
    <source>
        <dbReference type="Proteomes" id="UP001265746"/>
    </source>
</evidence>
<dbReference type="CDD" id="cd12148">
    <property type="entry name" value="fungal_TF_MHR"/>
    <property type="match status" value="1"/>
</dbReference>
<gene>
    <name evidence="5" type="ORF">N8I77_003396</name>
</gene>
<reference evidence="5" key="1">
    <citation type="submission" date="2023-06" db="EMBL/GenBank/DDBJ databases">
        <authorList>
            <person name="Noh H."/>
        </authorList>
    </citation>
    <scope>NUCLEOTIDE SEQUENCE</scope>
    <source>
        <strain evidence="5">DUCC20226</strain>
    </source>
</reference>
<dbReference type="PROSITE" id="PS00463">
    <property type="entry name" value="ZN2_CY6_FUNGAL_1"/>
    <property type="match status" value="1"/>
</dbReference>
<dbReference type="GO" id="GO:0000981">
    <property type="term" value="F:DNA-binding transcription factor activity, RNA polymerase II-specific"/>
    <property type="evidence" value="ECO:0007669"/>
    <property type="project" value="InterPro"/>
</dbReference>
<dbReference type="AlphaFoldDB" id="A0AAD9SLA4"/>
<dbReference type="Gene3D" id="4.10.240.10">
    <property type="entry name" value="Zn(2)-C6 fungal-type DNA-binding domain"/>
    <property type="match status" value="1"/>
</dbReference>
<accession>A0AAD9SLA4</accession>
<keyword evidence="2" id="KW-0539">Nucleus</keyword>
<keyword evidence="6" id="KW-1185">Reference proteome</keyword>
<dbReference type="SMART" id="SM00066">
    <property type="entry name" value="GAL4"/>
    <property type="match status" value="1"/>
</dbReference>
<comment type="caution">
    <text evidence="5">The sequence shown here is derived from an EMBL/GenBank/DDBJ whole genome shotgun (WGS) entry which is preliminary data.</text>
</comment>
<dbReference type="SUPFAM" id="SSF57701">
    <property type="entry name" value="Zn2/Cys6 DNA-binding domain"/>
    <property type="match status" value="1"/>
</dbReference>
<dbReference type="Proteomes" id="UP001265746">
    <property type="component" value="Unassembled WGS sequence"/>
</dbReference>
<feature type="compositionally biased region" description="Low complexity" evidence="3">
    <location>
        <begin position="216"/>
        <end position="232"/>
    </location>
</feature>
<dbReference type="EMBL" id="JAUJFL010000002">
    <property type="protein sequence ID" value="KAK2609927.1"/>
    <property type="molecule type" value="Genomic_DNA"/>
</dbReference>
<keyword evidence="1" id="KW-0479">Metal-binding</keyword>
<proteinExistence type="predicted"/>
<feature type="region of interest" description="Disordered" evidence="3">
    <location>
        <begin position="206"/>
        <end position="232"/>
    </location>
</feature>
<evidence type="ECO:0000256" key="3">
    <source>
        <dbReference type="SAM" id="MobiDB-lite"/>
    </source>
</evidence>
<name>A0AAD9SLA4_PHOAM</name>
<dbReference type="InterPro" id="IPR007219">
    <property type="entry name" value="XnlR_reg_dom"/>
</dbReference>
<dbReference type="InterPro" id="IPR001138">
    <property type="entry name" value="Zn2Cys6_DnaBD"/>
</dbReference>
<evidence type="ECO:0000313" key="5">
    <source>
        <dbReference type="EMBL" id="KAK2609927.1"/>
    </source>
</evidence>
<dbReference type="GO" id="GO:0008270">
    <property type="term" value="F:zinc ion binding"/>
    <property type="evidence" value="ECO:0007669"/>
    <property type="project" value="InterPro"/>
</dbReference>
<organism evidence="5 6">
    <name type="scientific">Phomopsis amygdali</name>
    <name type="common">Fusicoccum amygdali</name>
    <dbReference type="NCBI Taxonomy" id="1214568"/>
    <lineage>
        <taxon>Eukaryota</taxon>
        <taxon>Fungi</taxon>
        <taxon>Dikarya</taxon>
        <taxon>Ascomycota</taxon>
        <taxon>Pezizomycotina</taxon>
        <taxon>Sordariomycetes</taxon>
        <taxon>Sordariomycetidae</taxon>
        <taxon>Diaporthales</taxon>
        <taxon>Diaporthaceae</taxon>
        <taxon>Diaporthe</taxon>
    </lineage>
</organism>
<dbReference type="PANTHER" id="PTHR47785">
    <property type="entry name" value="ZN(II)2CYS6 TRANSCRIPTION FACTOR (EUROFUNG)-RELATED-RELATED"/>
    <property type="match status" value="1"/>
</dbReference>
<evidence type="ECO:0000256" key="2">
    <source>
        <dbReference type="ARBA" id="ARBA00023242"/>
    </source>
</evidence>
<dbReference type="PANTHER" id="PTHR47785:SF6">
    <property type="entry name" value="ZN(II)2CYS6 TRANSCRIPTION FACTOR (EUROFUNG)"/>
    <property type="match status" value="1"/>
</dbReference>
<dbReference type="Pfam" id="PF00172">
    <property type="entry name" value="Zn_clus"/>
    <property type="match status" value="1"/>
</dbReference>
<evidence type="ECO:0000256" key="1">
    <source>
        <dbReference type="ARBA" id="ARBA00022723"/>
    </source>
</evidence>